<evidence type="ECO:0000256" key="1">
    <source>
        <dbReference type="SAM" id="MobiDB-lite"/>
    </source>
</evidence>
<keyword evidence="3" id="KW-1185">Reference proteome</keyword>
<comment type="caution">
    <text evidence="2">The sequence shown here is derived from an EMBL/GenBank/DDBJ whole genome shotgun (WGS) entry which is preliminary data.</text>
</comment>
<dbReference type="RefSeq" id="WP_379575258.1">
    <property type="nucleotide sequence ID" value="NZ_JBHUFV010000039.1"/>
</dbReference>
<dbReference type="Proteomes" id="UP001597368">
    <property type="component" value="Unassembled WGS sequence"/>
</dbReference>
<sequence>MFCHSGDSFDGFGVEGDSDQGDPDPVVVADLQVKGREELALQGNGEVGEPGLEQGDHVKQLDLMVSGGRVRLDLGELMRLGSAVVLQLREARLQAA</sequence>
<reference evidence="3" key="1">
    <citation type="journal article" date="2019" name="Int. J. Syst. Evol. Microbiol.">
        <title>The Global Catalogue of Microorganisms (GCM) 10K type strain sequencing project: providing services to taxonomists for standard genome sequencing and annotation.</title>
        <authorList>
            <consortium name="The Broad Institute Genomics Platform"/>
            <consortium name="The Broad Institute Genome Sequencing Center for Infectious Disease"/>
            <person name="Wu L."/>
            <person name="Ma J."/>
        </authorList>
    </citation>
    <scope>NUCLEOTIDE SEQUENCE [LARGE SCALE GENOMIC DNA]</scope>
    <source>
        <strain evidence="3">ICMP 6774ER</strain>
    </source>
</reference>
<evidence type="ECO:0000313" key="2">
    <source>
        <dbReference type="EMBL" id="MFD1935139.1"/>
    </source>
</evidence>
<feature type="region of interest" description="Disordered" evidence="1">
    <location>
        <begin position="1"/>
        <end position="24"/>
    </location>
</feature>
<gene>
    <name evidence="2" type="ORF">ACFSKW_27060</name>
</gene>
<accession>A0ABW4T1N7</accession>
<protein>
    <submittedName>
        <fullName evidence="2">Uncharacterized protein</fullName>
    </submittedName>
</protein>
<name>A0ABW4T1N7_9ACTN</name>
<dbReference type="EMBL" id="JBHUFV010000039">
    <property type="protein sequence ID" value="MFD1935139.1"/>
    <property type="molecule type" value="Genomic_DNA"/>
</dbReference>
<organism evidence="2 3">
    <name type="scientific">Nonomuraea mangrovi</name>
    <dbReference type="NCBI Taxonomy" id="2316207"/>
    <lineage>
        <taxon>Bacteria</taxon>
        <taxon>Bacillati</taxon>
        <taxon>Actinomycetota</taxon>
        <taxon>Actinomycetes</taxon>
        <taxon>Streptosporangiales</taxon>
        <taxon>Streptosporangiaceae</taxon>
        <taxon>Nonomuraea</taxon>
    </lineage>
</organism>
<proteinExistence type="predicted"/>
<evidence type="ECO:0000313" key="3">
    <source>
        <dbReference type="Proteomes" id="UP001597368"/>
    </source>
</evidence>